<sequence>MTRTRALAFAALAVLAAGATTAGAAAHADDPGDTTKSQVRPLAAHGQYEGTPTTVPAGGQANAGVNCPAGQVPTGGGAKTSAFDIYLTDSFPAGTGWTVIGKNIGNSQQTLRAVVVCTVP</sequence>
<evidence type="ECO:0000313" key="2">
    <source>
        <dbReference type="EMBL" id="AWW43328.1"/>
    </source>
</evidence>
<evidence type="ECO:0000256" key="1">
    <source>
        <dbReference type="SAM" id="SignalP"/>
    </source>
</evidence>
<name>A0A2Z4JES9_9ACTN</name>
<proteinExistence type="predicted"/>
<keyword evidence="2" id="KW-0614">Plasmid</keyword>
<gene>
    <name evidence="2" type="ORF">DN051_42920</name>
</gene>
<geneLocation type="plasmid" evidence="2 3">
    <name>unnamed1</name>
</geneLocation>
<feature type="signal peptide" evidence="1">
    <location>
        <begin position="1"/>
        <end position="24"/>
    </location>
</feature>
<dbReference type="RefSeq" id="WP_112443155.1">
    <property type="nucleotide sequence ID" value="NZ_CP030074.1"/>
</dbReference>
<feature type="chain" id="PRO_5016269815" evidence="1">
    <location>
        <begin position="25"/>
        <end position="120"/>
    </location>
</feature>
<dbReference type="AlphaFoldDB" id="A0A2Z4JES9"/>
<reference evidence="3" key="1">
    <citation type="submission" date="2018-06" db="EMBL/GenBank/DDBJ databases">
        <authorList>
            <person name="Li K."/>
        </authorList>
    </citation>
    <scope>NUCLEOTIDE SEQUENCE [LARGE SCALE GENOMIC DNA]</scope>
    <source>
        <strain evidence="3">ZFG47</strain>
        <plasmid evidence="3">unnamed1</plasmid>
    </source>
</reference>
<accession>A0A2Z4JES9</accession>
<dbReference type="EMBL" id="CP030074">
    <property type="protein sequence ID" value="AWW43328.1"/>
    <property type="molecule type" value="Genomic_DNA"/>
</dbReference>
<keyword evidence="1" id="KW-0732">Signal</keyword>
<protein>
    <submittedName>
        <fullName evidence="2">Uncharacterized protein</fullName>
    </submittedName>
</protein>
<evidence type="ECO:0000313" key="3">
    <source>
        <dbReference type="Proteomes" id="UP000249616"/>
    </source>
</evidence>
<dbReference type="KEGG" id="scad:DN051_42920"/>
<organism evidence="2 3">
    <name type="scientific">Streptomyces cadmiisoli</name>
    <dbReference type="NCBI Taxonomy" id="2184053"/>
    <lineage>
        <taxon>Bacteria</taxon>
        <taxon>Bacillati</taxon>
        <taxon>Actinomycetota</taxon>
        <taxon>Actinomycetes</taxon>
        <taxon>Kitasatosporales</taxon>
        <taxon>Streptomycetaceae</taxon>
        <taxon>Streptomyces</taxon>
        <taxon>Streptomyces aurantiacus group</taxon>
    </lineage>
</organism>
<dbReference type="Proteomes" id="UP000249616">
    <property type="component" value="Plasmid unnamed1"/>
</dbReference>
<keyword evidence="3" id="KW-1185">Reference proteome</keyword>